<dbReference type="CDD" id="cd00093">
    <property type="entry name" value="HTH_XRE"/>
    <property type="match status" value="1"/>
</dbReference>
<keyword evidence="2" id="KW-0238">DNA-binding</keyword>
<dbReference type="AlphaFoldDB" id="A0A1I0BMX6"/>
<proteinExistence type="predicted"/>
<dbReference type="InterPro" id="IPR010982">
    <property type="entry name" value="Lambda_DNA-bd_dom_sf"/>
</dbReference>
<dbReference type="RefSeq" id="WP_177180673.1">
    <property type="nucleotide sequence ID" value="NZ_FOHN01000008.1"/>
</dbReference>
<dbReference type="SMART" id="SM00530">
    <property type="entry name" value="HTH_XRE"/>
    <property type="match status" value="1"/>
</dbReference>
<protein>
    <submittedName>
        <fullName evidence="2">DNA-binding transcriptional regulator, XRE-family HTH domain</fullName>
    </submittedName>
</protein>
<gene>
    <name evidence="2" type="ORF">SAMN04487772_10821</name>
</gene>
<dbReference type="GO" id="GO:0003677">
    <property type="term" value="F:DNA binding"/>
    <property type="evidence" value="ECO:0007669"/>
    <property type="project" value="UniProtKB-KW"/>
</dbReference>
<evidence type="ECO:0000259" key="1">
    <source>
        <dbReference type="PROSITE" id="PS50943"/>
    </source>
</evidence>
<sequence length="143" mass="16383">MYERFELLLEEFHVTAYKVAKETNVARSTLTNWKQGNYTPKMEKIQRIASYFKVSAEWLLGYDVPRTPHNSTAELNGRNSSLNLSADTMQNLPDIIQYAIDLLKDNETILVNGKALSTESKEKLQSCLESCSKEISKLYKDLL</sequence>
<dbReference type="SUPFAM" id="SSF47413">
    <property type="entry name" value="lambda repressor-like DNA-binding domains"/>
    <property type="match status" value="1"/>
</dbReference>
<organism evidence="2 3">
    <name type="scientific">[Clostridium] polysaccharolyticum</name>
    <dbReference type="NCBI Taxonomy" id="29364"/>
    <lineage>
        <taxon>Bacteria</taxon>
        <taxon>Bacillati</taxon>
        <taxon>Bacillota</taxon>
        <taxon>Clostridia</taxon>
        <taxon>Lachnospirales</taxon>
        <taxon>Lachnospiraceae</taxon>
    </lineage>
</organism>
<dbReference type="Pfam" id="PF12844">
    <property type="entry name" value="HTH_19"/>
    <property type="match status" value="1"/>
</dbReference>
<accession>A0A1I0BMX6</accession>
<dbReference type="PROSITE" id="PS50943">
    <property type="entry name" value="HTH_CROC1"/>
    <property type="match status" value="1"/>
</dbReference>
<dbReference type="InterPro" id="IPR001387">
    <property type="entry name" value="Cro/C1-type_HTH"/>
</dbReference>
<dbReference type="Proteomes" id="UP000199800">
    <property type="component" value="Unassembled WGS sequence"/>
</dbReference>
<dbReference type="EMBL" id="FOHN01000008">
    <property type="protein sequence ID" value="SET08326.1"/>
    <property type="molecule type" value="Genomic_DNA"/>
</dbReference>
<reference evidence="2 3" key="1">
    <citation type="submission" date="2016-10" db="EMBL/GenBank/DDBJ databases">
        <authorList>
            <person name="de Groot N.N."/>
        </authorList>
    </citation>
    <scope>NUCLEOTIDE SEQUENCE [LARGE SCALE GENOMIC DNA]</scope>
    <source>
        <strain evidence="2 3">DSM 1801</strain>
    </source>
</reference>
<evidence type="ECO:0000313" key="2">
    <source>
        <dbReference type="EMBL" id="SET08326.1"/>
    </source>
</evidence>
<keyword evidence="3" id="KW-1185">Reference proteome</keyword>
<dbReference type="STRING" id="29364.SAMN04487772_10821"/>
<feature type="domain" description="HTH cro/C1-type" evidence="1">
    <location>
        <begin position="19"/>
        <end position="59"/>
    </location>
</feature>
<name>A0A1I0BMX6_9FIRM</name>
<dbReference type="Gene3D" id="1.10.260.40">
    <property type="entry name" value="lambda repressor-like DNA-binding domains"/>
    <property type="match status" value="1"/>
</dbReference>
<evidence type="ECO:0000313" key="3">
    <source>
        <dbReference type="Proteomes" id="UP000199800"/>
    </source>
</evidence>